<evidence type="ECO:0000313" key="1">
    <source>
        <dbReference type="EMBL" id="WDE98813.1"/>
    </source>
</evidence>
<dbReference type="InterPro" id="IPR011042">
    <property type="entry name" value="6-blade_b-propeller_TolB-like"/>
</dbReference>
<dbReference type="Proteomes" id="UP001214250">
    <property type="component" value="Chromosome 2"/>
</dbReference>
<dbReference type="PANTHER" id="PTHR24104:SF25">
    <property type="entry name" value="PROTEIN LIN-41"/>
    <property type="match status" value="1"/>
</dbReference>
<reference evidence="1 2" key="1">
    <citation type="submission" date="2023-02" db="EMBL/GenBank/DDBJ databases">
        <title>Genome sequence of Lentisphaera profundi SAORIC-696.</title>
        <authorList>
            <person name="Kim e."/>
            <person name="Cho J.-C."/>
            <person name="Choi A."/>
            <person name="Kang I."/>
        </authorList>
    </citation>
    <scope>NUCLEOTIDE SEQUENCE [LARGE SCALE GENOMIC DNA]</scope>
    <source>
        <strain evidence="1 2">SAORIC-696</strain>
    </source>
</reference>
<accession>A0ABY7VZY1</accession>
<evidence type="ECO:0000313" key="2">
    <source>
        <dbReference type="Proteomes" id="UP001214250"/>
    </source>
</evidence>
<dbReference type="EMBL" id="CP117812">
    <property type="protein sequence ID" value="WDE98813.1"/>
    <property type="molecule type" value="Genomic_DNA"/>
</dbReference>
<proteinExistence type="predicted"/>
<gene>
    <name evidence="1" type="ORF">PQO03_13315</name>
</gene>
<dbReference type="SUPFAM" id="SSF63829">
    <property type="entry name" value="Calcium-dependent phosphotriesterase"/>
    <property type="match status" value="1"/>
</dbReference>
<dbReference type="Gene3D" id="2.120.10.30">
    <property type="entry name" value="TolB, C-terminal domain"/>
    <property type="match status" value="1"/>
</dbReference>
<dbReference type="PANTHER" id="PTHR24104">
    <property type="entry name" value="E3 UBIQUITIN-PROTEIN LIGASE NHLRC1-RELATED"/>
    <property type="match status" value="1"/>
</dbReference>
<sequence>MKTFTFIALSSLSIFAHAPNDDHKHKAAPDHQQVQQDEIIGHGSHQYKVHKDWGKLDKTKYPIKNCHAMIQLKDGNFVALCDDNKHNFLKYSPEGKLLKAWIKEYPGAHGIEVFEKDGKDHFVVVDSGWAVRNGKQYRETGRVAITTAAGQLVFALGHPQTVGAYEPGQKYMPCDAAVAPNGDIYVADGYGSQWVLQYDKNGRFISKFGGASDPDKNAILRNSHGISIDLRDPQNPKLLVSSRGENKIKVFTMDGKFIENIDLPGAFGGQAVVHGENLYVGVCWSKKDGTGKKLNESGFVAILDKDNKVISCPGGSEPQYVDGEIQPMYQTTKTFYHVHDLCVDTQGNIFVVQWKAKGAYPIKLEIIKK</sequence>
<organism evidence="1 2">
    <name type="scientific">Lentisphaera profundi</name>
    <dbReference type="NCBI Taxonomy" id="1658616"/>
    <lineage>
        <taxon>Bacteria</taxon>
        <taxon>Pseudomonadati</taxon>
        <taxon>Lentisphaerota</taxon>
        <taxon>Lentisphaeria</taxon>
        <taxon>Lentisphaerales</taxon>
        <taxon>Lentisphaeraceae</taxon>
        <taxon>Lentisphaera</taxon>
    </lineage>
</organism>
<dbReference type="RefSeq" id="WP_274153682.1">
    <property type="nucleotide sequence ID" value="NZ_CP117812.1"/>
</dbReference>
<keyword evidence="2" id="KW-1185">Reference proteome</keyword>
<name>A0ABY7VZY1_9BACT</name>
<protein>
    <submittedName>
        <fullName evidence="1">6-bladed beta-propeller</fullName>
    </submittedName>
</protein>
<dbReference type="InterPro" id="IPR050952">
    <property type="entry name" value="TRIM-NHL_E3_ligases"/>
</dbReference>